<dbReference type="AlphaFoldDB" id="A0A9D5CUY3"/>
<keyword evidence="3" id="KW-1185">Reference proteome</keyword>
<gene>
    <name evidence="2" type="ORF">J5N97_014352</name>
</gene>
<comment type="caution">
    <text evidence="2">The sequence shown here is derived from an EMBL/GenBank/DDBJ whole genome shotgun (WGS) entry which is preliminary data.</text>
</comment>
<name>A0A9D5CUY3_9LILI</name>
<protein>
    <submittedName>
        <fullName evidence="2">Uncharacterized protein</fullName>
    </submittedName>
</protein>
<sequence>MSIGKVDNKGKARRLPLKAGIRRPLCFPGGSTLMIAHLKNDIGLDYPLQCNMCSTEIGALSPCNCVNMTLGLVKAKLEGSPKSTAVDKPLIHQIPVGKDPYHVSMRDGCFRDDETVEGISAGASKRACWSKLDSCSKMEYNTLGKDMVLADAGCDAKGSAYYFGKGLKRQMPKTLSSSLKSKRVRGGHHIQCWPCTDQGIPYDHGESKLDLDVLPLGIFHNEAWAVELSKDPNDLTHEGSHGKGNNSVGDLVVSEGQPTKSCS</sequence>
<accession>A0A9D5CUY3</accession>
<proteinExistence type="predicted"/>
<reference evidence="2" key="2">
    <citation type="journal article" date="2022" name="Hortic Res">
        <title>The genome of Dioscorea zingiberensis sheds light on the biosynthesis, origin and evolution of the medicinally important diosgenin saponins.</title>
        <authorList>
            <person name="Li Y."/>
            <person name="Tan C."/>
            <person name="Li Z."/>
            <person name="Guo J."/>
            <person name="Li S."/>
            <person name="Chen X."/>
            <person name="Wang C."/>
            <person name="Dai X."/>
            <person name="Yang H."/>
            <person name="Song W."/>
            <person name="Hou L."/>
            <person name="Xu J."/>
            <person name="Tong Z."/>
            <person name="Xu A."/>
            <person name="Yuan X."/>
            <person name="Wang W."/>
            <person name="Yang Q."/>
            <person name="Chen L."/>
            <person name="Sun Z."/>
            <person name="Wang K."/>
            <person name="Pan B."/>
            <person name="Chen J."/>
            <person name="Bao Y."/>
            <person name="Liu F."/>
            <person name="Qi X."/>
            <person name="Gang D.R."/>
            <person name="Wen J."/>
            <person name="Li J."/>
        </authorList>
    </citation>
    <scope>NUCLEOTIDE SEQUENCE</scope>
    <source>
        <strain evidence="2">Dzin_1.0</strain>
    </source>
</reference>
<evidence type="ECO:0000256" key="1">
    <source>
        <dbReference type="SAM" id="MobiDB-lite"/>
    </source>
</evidence>
<reference evidence="2" key="1">
    <citation type="submission" date="2021-03" db="EMBL/GenBank/DDBJ databases">
        <authorList>
            <person name="Li Z."/>
            <person name="Yang C."/>
        </authorList>
    </citation>
    <scope>NUCLEOTIDE SEQUENCE</scope>
    <source>
        <strain evidence="2">Dzin_1.0</strain>
        <tissue evidence="2">Leaf</tissue>
    </source>
</reference>
<dbReference type="OrthoDB" id="342264at2759"/>
<feature type="region of interest" description="Disordered" evidence="1">
    <location>
        <begin position="235"/>
        <end position="263"/>
    </location>
</feature>
<organism evidence="2 3">
    <name type="scientific">Dioscorea zingiberensis</name>
    <dbReference type="NCBI Taxonomy" id="325984"/>
    <lineage>
        <taxon>Eukaryota</taxon>
        <taxon>Viridiplantae</taxon>
        <taxon>Streptophyta</taxon>
        <taxon>Embryophyta</taxon>
        <taxon>Tracheophyta</taxon>
        <taxon>Spermatophyta</taxon>
        <taxon>Magnoliopsida</taxon>
        <taxon>Liliopsida</taxon>
        <taxon>Dioscoreales</taxon>
        <taxon>Dioscoreaceae</taxon>
        <taxon>Dioscorea</taxon>
    </lineage>
</organism>
<dbReference type="Proteomes" id="UP001085076">
    <property type="component" value="Miscellaneous, Linkage group lg03"/>
</dbReference>
<dbReference type="EMBL" id="JAGGNH010000003">
    <property type="protein sequence ID" value="KAJ0978878.1"/>
    <property type="molecule type" value="Genomic_DNA"/>
</dbReference>
<evidence type="ECO:0000313" key="3">
    <source>
        <dbReference type="Proteomes" id="UP001085076"/>
    </source>
</evidence>
<evidence type="ECO:0000313" key="2">
    <source>
        <dbReference type="EMBL" id="KAJ0978878.1"/>
    </source>
</evidence>